<gene>
    <name evidence="8" type="ORF">SAMN05216565_101168</name>
</gene>
<feature type="transmembrane region" description="Helical" evidence="6">
    <location>
        <begin position="570"/>
        <end position="588"/>
    </location>
</feature>
<feature type="transmembrane region" description="Helical" evidence="6">
    <location>
        <begin position="344"/>
        <end position="366"/>
    </location>
</feature>
<keyword evidence="4 6" id="KW-1133">Transmembrane helix</keyword>
<dbReference type="EMBL" id="FNJU01000001">
    <property type="protein sequence ID" value="SDP00294.1"/>
    <property type="molecule type" value="Genomic_DNA"/>
</dbReference>
<dbReference type="InterPro" id="IPR050545">
    <property type="entry name" value="Mycobact_MmpL"/>
</dbReference>
<feature type="transmembrane region" description="Helical" evidence="6">
    <location>
        <begin position="651"/>
        <end position="672"/>
    </location>
</feature>
<dbReference type="RefSeq" id="WP_090849230.1">
    <property type="nucleotide sequence ID" value="NZ_FNJU01000001.1"/>
</dbReference>
<dbReference type="Proteomes" id="UP000199159">
    <property type="component" value="Unassembled WGS sequence"/>
</dbReference>
<feature type="transmembrane region" description="Helical" evidence="6">
    <location>
        <begin position="600"/>
        <end position="617"/>
    </location>
</feature>
<keyword evidence="3 6" id="KW-0812">Transmembrane</keyword>
<evidence type="ECO:0000313" key="8">
    <source>
        <dbReference type="EMBL" id="SDP00294.1"/>
    </source>
</evidence>
<feature type="transmembrane region" description="Helical" evidence="6">
    <location>
        <begin position="300"/>
        <end position="324"/>
    </location>
</feature>
<feature type="transmembrane region" description="Helical" evidence="6">
    <location>
        <begin position="15"/>
        <end position="33"/>
    </location>
</feature>
<dbReference type="OrthoDB" id="7051771at2"/>
<keyword evidence="9" id="KW-1185">Reference proteome</keyword>
<dbReference type="InterPro" id="IPR000731">
    <property type="entry name" value="SSD"/>
</dbReference>
<feature type="transmembrane region" description="Helical" evidence="6">
    <location>
        <begin position="173"/>
        <end position="191"/>
    </location>
</feature>
<dbReference type="PANTHER" id="PTHR33406:SF13">
    <property type="entry name" value="MEMBRANE PROTEIN YDFJ"/>
    <property type="match status" value="1"/>
</dbReference>
<dbReference type="AlphaFoldDB" id="A0A1H0P5R9"/>
<evidence type="ECO:0000256" key="6">
    <source>
        <dbReference type="SAM" id="Phobius"/>
    </source>
</evidence>
<feature type="domain" description="SSD" evidence="7">
    <location>
        <begin position="197"/>
        <end position="321"/>
    </location>
</feature>
<evidence type="ECO:0000256" key="2">
    <source>
        <dbReference type="ARBA" id="ARBA00022475"/>
    </source>
</evidence>
<evidence type="ECO:0000256" key="4">
    <source>
        <dbReference type="ARBA" id="ARBA00022989"/>
    </source>
</evidence>
<dbReference type="STRING" id="930152.SAMN05216565_101168"/>
<dbReference type="GO" id="GO:0005886">
    <property type="term" value="C:plasma membrane"/>
    <property type="evidence" value="ECO:0007669"/>
    <property type="project" value="UniProtKB-SubCell"/>
</dbReference>
<dbReference type="Gene3D" id="1.20.1640.10">
    <property type="entry name" value="Multidrug efflux transporter AcrB transmembrane domain"/>
    <property type="match status" value="2"/>
</dbReference>
<dbReference type="PROSITE" id="PS50156">
    <property type="entry name" value="SSD"/>
    <property type="match status" value="1"/>
</dbReference>
<feature type="transmembrane region" description="Helical" evidence="6">
    <location>
        <begin position="264"/>
        <end position="288"/>
    </location>
</feature>
<sequence length="722" mass="80671">MNKLGDYLYRFRKTIVFLWVILIIIFSMCAFKLPSVLSGNGFEFEGSYQQTTNLLKDEFNQAESSIILLFEKEDVISEGKWKQYIQETFSQINGIENLEGFITPFDQEGMIKKNVAYGILLFNEESESMSEKIEEIRALLRNESGLKVTITGEPVIVKDLNEASQKDLAKAEMIGLPIALLVLVLAFGSLVAASIPLLIGVISIIITMGLLYLFSYHLDFSIFILNIVPMIGLALSIDFALLFINRFKDEIKSKDVHDAICITLATAGRSVIFSGVCVFIGLLGLLFIKIDLFMNVAVGGMLVVLVSVISAITLLPSLLSILGAKVNTFSILKVQNNTNGMWKSFATFVMKKPIIMMLIAIIILTVSSLPVRDMKLDIPGIEALPTNYEARTAIETFNETFVDEQKQDDHKVIMIAEVVGGNVMEKEDLTKLENTINKMEAEGGGTLEIESLFTILEVDSADELLNVLAFQSNSPQVKQILDQYTTKDMMLFNLYFENKTKAKDWVRKEKEKENHQSQLKLYYGGTPTFEQEIFDEIYHKSPYGLTLILVTTFFILMFAFKSLLIPIKAIMMNMLSLIAAFGIIVWVFQQGHLGFEATDISLMVPVFVFSLVFGLSMDYEVFLISRIYENYQLTLDNDSATIDGLAATSKIITSAAAIMIVVTGAFGFTGVMPVKQVGVGIAIAIFIDASIIRMVLVPALMKLFGDWNWWFFGKKTKTKTPG</sequence>
<comment type="subcellular location">
    <subcellularLocation>
        <location evidence="1">Cell membrane</location>
        <topology evidence="1">Multi-pass membrane protein</topology>
    </subcellularLocation>
</comment>
<evidence type="ECO:0000256" key="1">
    <source>
        <dbReference type="ARBA" id="ARBA00004651"/>
    </source>
</evidence>
<dbReference type="InterPro" id="IPR004869">
    <property type="entry name" value="MMPL_dom"/>
</dbReference>
<evidence type="ECO:0000256" key="5">
    <source>
        <dbReference type="ARBA" id="ARBA00023136"/>
    </source>
</evidence>
<protein>
    <submittedName>
        <fullName evidence="8">Putative drug exporter of the RND superfamily</fullName>
    </submittedName>
</protein>
<name>A0A1H0P5R9_9BACI</name>
<proteinExistence type="predicted"/>
<evidence type="ECO:0000313" key="9">
    <source>
        <dbReference type="Proteomes" id="UP000199159"/>
    </source>
</evidence>
<dbReference type="PANTHER" id="PTHR33406">
    <property type="entry name" value="MEMBRANE PROTEIN MJ1562-RELATED"/>
    <property type="match status" value="1"/>
</dbReference>
<dbReference type="SUPFAM" id="SSF82866">
    <property type="entry name" value="Multidrug efflux transporter AcrB transmembrane domain"/>
    <property type="match status" value="2"/>
</dbReference>
<reference evidence="9" key="1">
    <citation type="submission" date="2016-10" db="EMBL/GenBank/DDBJ databases">
        <authorList>
            <person name="Varghese N."/>
            <person name="Submissions S."/>
        </authorList>
    </citation>
    <scope>NUCLEOTIDE SEQUENCE [LARGE SCALE GENOMIC DNA]</scope>
    <source>
        <strain evidence="9">IBRC-M10078</strain>
    </source>
</reference>
<accession>A0A1H0P5R9</accession>
<organism evidence="8 9">
    <name type="scientific">Litchfieldia salsa</name>
    <dbReference type="NCBI Taxonomy" id="930152"/>
    <lineage>
        <taxon>Bacteria</taxon>
        <taxon>Bacillati</taxon>
        <taxon>Bacillota</taxon>
        <taxon>Bacilli</taxon>
        <taxon>Bacillales</taxon>
        <taxon>Bacillaceae</taxon>
        <taxon>Litchfieldia</taxon>
    </lineage>
</organism>
<evidence type="ECO:0000259" key="7">
    <source>
        <dbReference type="PROSITE" id="PS50156"/>
    </source>
</evidence>
<evidence type="ECO:0000256" key="3">
    <source>
        <dbReference type="ARBA" id="ARBA00022692"/>
    </source>
</evidence>
<dbReference type="Pfam" id="PF03176">
    <property type="entry name" value="MMPL"/>
    <property type="match status" value="2"/>
</dbReference>
<feature type="transmembrane region" description="Helical" evidence="6">
    <location>
        <begin position="222"/>
        <end position="244"/>
    </location>
</feature>
<feature type="transmembrane region" description="Helical" evidence="6">
    <location>
        <begin position="543"/>
        <end position="564"/>
    </location>
</feature>
<keyword evidence="2" id="KW-1003">Cell membrane</keyword>
<keyword evidence="5 6" id="KW-0472">Membrane</keyword>
<feature type="transmembrane region" description="Helical" evidence="6">
    <location>
        <begin position="679"/>
        <end position="701"/>
    </location>
</feature>